<feature type="transmembrane region" description="Helical" evidence="1">
    <location>
        <begin position="42"/>
        <end position="70"/>
    </location>
</feature>
<organism evidence="2">
    <name type="scientific">Ixodes ricinus</name>
    <name type="common">Common tick</name>
    <name type="synonym">Acarus ricinus</name>
    <dbReference type="NCBI Taxonomy" id="34613"/>
    <lineage>
        <taxon>Eukaryota</taxon>
        <taxon>Metazoa</taxon>
        <taxon>Ecdysozoa</taxon>
        <taxon>Arthropoda</taxon>
        <taxon>Chelicerata</taxon>
        <taxon>Arachnida</taxon>
        <taxon>Acari</taxon>
        <taxon>Parasitiformes</taxon>
        <taxon>Ixodida</taxon>
        <taxon>Ixodoidea</taxon>
        <taxon>Ixodidae</taxon>
        <taxon>Ixodinae</taxon>
        <taxon>Ixodes</taxon>
    </lineage>
</organism>
<reference evidence="2" key="1">
    <citation type="submission" date="2019-12" db="EMBL/GenBank/DDBJ databases">
        <title>An insight into the sialome of adult female Ixodes ricinus ticks feeding for 6 days.</title>
        <authorList>
            <person name="Perner J."/>
            <person name="Ribeiro J.M.C."/>
        </authorList>
    </citation>
    <scope>NUCLEOTIDE SEQUENCE</scope>
    <source>
        <strain evidence="2">Semi-engorged</strain>
        <tissue evidence="2">Salivary glands</tissue>
    </source>
</reference>
<protein>
    <submittedName>
        <fullName evidence="2">Uncharacterized protein</fullName>
    </submittedName>
</protein>
<dbReference type="AlphaFoldDB" id="A0A6B0U243"/>
<keyword evidence="1" id="KW-0812">Transmembrane</keyword>
<sequence>MLDLQIRLLTALCILVHSQTRRHQGRFVMKHRLPNKTASRLVFRFFFFSFFCTFAIPITVLRLTLALTIVSRAC</sequence>
<proteinExistence type="predicted"/>
<accession>A0A6B0U243</accession>
<dbReference type="EMBL" id="GIFC01001164">
    <property type="protein sequence ID" value="MXU83247.1"/>
    <property type="molecule type" value="Transcribed_RNA"/>
</dbReference>
<keyword evidence="1" id="KW-1133">Transmembrane helix</keyword>
<evidence type="ECO:0000256" key="1">
    <source>
        <dbReference type="SAM" id="Phobius"/>
    </source>
</evidence>
<keyword evidence="1" id="KW-0472">Membrane</keyword>
<evidence type="ECO:0000313" key="2">
    <source>
        <dbReference type="EMBL" id="MXU83247.1"/>
    </source>
</evidence>
<name>A0A6B0U243_IXORI</name>